<feature type="transmembrane region" description="Helical" evidence="7">
    <location>
        <begin position="221"/>
        <end position="242"/>
    </location>
</feature>
<dbReference type="NCBIfam" id="NF033936">
    <property type="entry name" value="CuZnOut_SO0444"/>
    <property type="match status" value="1"/>
</dbReference>
<name>A0A6S6SDL4_9BACT</name>
<dbReference type="InterPro" id="IPR005524">
    <property type="entry name" value="DUF318"/>
</dbReference>
<evidence type="ECO:0000256" key="4">
    <source>
        <dbReference type="ARBA" id="ARBA00022692"/>
    </source>
</evidence>
<dbReference type="PANTHER" id="PTHR34184">
    <property type="entry name" value="UPF0718 PROTEIN YCGR"/>
    <property type="match status" value="1"/>
</dbReference>
<keyword evidence="3" id="KW-1003">Cell membrane</keyword>
<comment type="similarity">
    <text evidence="2">Belongs to the UPF0718 family.</text>
</comment>
<proteinExistence type="inferred from homology"/>
<keyword evidence="5 7" id="KW-1133">Transmembrane helix</keyword>
<evidence type="ECO:0000256" key="2">
    <source>
        <dbReference type="ARBA" id="ARBA00006386"/>
    </source>
</evidence>
<comment type="subcellular location">
    <subcellularLocation>
        <location evidence="1">Cell membrane</location>
        <topology evidence="1">Multi-pass membrane protein</topology>
    </subcellularLocation>
</comment>
<evidence type="ECO:0000256" key="5">
    <source>
        <dbReference type="ARBA" id="ARBA00022989"/>
    </source>
</evidence>
<dbReference type="InterPro" id="IPR052923">
    <property type="entry name" value="UPF0718"/>
</dbReference>
<keyword evidence="6 7" id="KW-0472">Membrane</keyword>
<organism evidence="8">
    <name type="scientific">uncultured Sulfurovum sp</name>
    <dbReference type="NCBI Taxonomy" id="269237"/>
    <lineage>
        <taxon>Bacteria</taxon>
        <taxon>Pseudomonadati</taxon>
        <taxon>Campylobacterota</taxon>
        <taxon>Epsilonproteobacteria</taxon>
        <taxon>Campylobacterales</taxon>
        <taxon>Sulfurovaceae</taxon>
        <taxon>Sulfurovum</taxon>
        <taxon>environmental samples</taxon>
    </lineage>
</organism>
<dbReference type="EMBL" id="CACVAZ010000026">
    <property type="protein sequence ID" value="CAA6805735.1"/>
    <property type="molecule type" value="Genomic_DNA"/>
</dbReference>
<evidence type="ECO:0000256" key="6">
    <source>
        <dbReference type="ARBA" id="ARBA00023136"/>
    </source>
</evidence>
<protein>
    <submittedName>
        <fullName evidence="8">Transporter</fullName>
    </submittedName>
</protein>
<dbReference type="GO" id="GO:0005886">
    <property type="term" value="C:plasma membrane"/>
    <property type="evidence" value="ECO:0007669"/>
    <property type="project" value="UniProtKB-SubCell"/>
</dbReference>
<feature type="transmembrane region" description="Helical" evidence="7">
    <location>
        <begin position="196"/>
        <end position="214"/>
    </location>
</feature>
<feature type="transmembrane region" description="Helical" evidence="7">
    <location>
        <begin position="115"/>
        <end position="135"/>
    </location>
</feature>
<evidence type="ECO:0000313" key="8">
    <source>
        <dbReference type="EMBL" id="CAA6805735.1"/>
    </source>
</evidence>
<dbReference type="AlphaFoldDB" id="A0A6S6SDL4"/>
<feature type="transmembrane region" description="Helical" evidence="7">
    <location>
        <begin position="50"/>
        <end position="74"/>
    </location>
</feature>
<keyword evidence="4 7" id="KW-0812">Transmembrane</keyword>
<feature type="transmembrane region" description="Helical" evidence="7">
    <location>
        <begin position="248"/>
        <end position="270"/>
    </location>
</feature>
<feature type="transmembrane region" description="Helical" evidence="7">
    <location>
        <begin position="6"/>
        <end position="29"/>
    </location>
</feature>
<feature type="transmembrane region" description="Helical" evidence="7">
    <location>
        <begin position="329"/>
        <end position="350"/>
    </location>
</feature>
<reference evidence="8" key="1">
    <citation type="submission" date="2020-01" db="EMBL/GenBank/DDBJ databases">
        <authorList>
            <person name="Meier V. D."/>
            <person name="Meier V D."/>
        </authorList>
    </citation>
    <scope>NUCLEOTIDE SEQUENCE</scope>
    <source>
        <strain evidence="8">HLG_WM_MAG_02</strain>
    </source>
</reference>
<sequence length="361" mass="39171">MEYLTLYIDALIDLSNAMAIYILFGLLFAGVMHELIPETLVTKHLGKENIWSVIKSTVFGIPLPVCSCGVIPLATSIKKSGASKGATLSFLISTPITGVDSIMATYGIFGWVFTLYRAITSMIIAMVAGILTNIFDKEEPVVKPKFTTSPNIEELNVCCSSQATCCATSSQKEGTKKEHFIVRVFKYAFGTLLKDIVTPLLWGLLLGALITVAIPSNLSEILLDYAWLSYFIVIIIAVPMYVCATASLPIAAGLMLSGVSAGAAFVFLSAGPATNTVTIGVVKKMLGTRSLYIYLGSIVVGSIVFGLGLDYLFSVSNIDPKTLVHMGEHAGVFAFVSSVILWIFMLYYFIEPYRKKKEQIK</sequence>
<gene>
    <name evidence="8" type="ORF">HELGO_WM32146</name>
</gene>
<feature type="transmembrane region" description="Helical" evidence="7">
    <location>
        <begin position="291"/>
        <end position="309"/>
    </location>
</feature>
<evidence type="ECO:0000256" key="1">
    <source>
        <dbReference type="ARBA" id="ARBA00004651"/>
    </source>
</evidence>
<evidence type="ECO:0000256" key="7">
    <source>
        <dbReference type="SAM" id="Phobius"/>
    </source>
</evidence>
<feature type="transmembrane region" description="Helical" evidence="7">
    <location>
        <begin position="86"/>
        <end position="108"/>
    </location>
</feature>
<dbReference type="Pfam" id="PF03773">
    <property type="entry name" value="ArsP_1"/>
    <property type="match status" value="1"/>
</dbReference>
<evidence type="ECO:0000256" key="3">
    <source>
        <dbReference type="ARBA" id="ARBA00022475"/>
    </source>
</evidence>
<dbReference type="PANTHER" id="PTHR34184:SF4">
    <property type="entry name" value="UPF0718 PROTEIN YCGR"/>
    <property type="match status" value="1"/>
</dbReference>
<accession>A0A6S6SDL4</accession>